<evidence type="ECO:0000313" key="1">
    <source>
        <dbReference type="EMBL" id="KAK1867631.1"/>
    </source>
</evidence>
<sequence>MDADRTDPTQGATHSQTVPQPGATSPPGTLQLPAQRPPTPLPNGLRLTGFSTLPPCAHTHCLELPLGTTVAPLGIGGGALVYPATYYGRPAAAKVIQDGSIGGGENNDGGVAERRWLDRELLFLPYLSHDNVVAFRHYAHLPQRGVHVMVMERLSGSLEMTLRRMDRDSVSLTAPAFLRIAADVAVGLAYVHSLGLVHADIKPHNILMTHPDTRVVGADGSPRLEFPDTSVAKLADFAVCLDTNNRNESVDLGHTPRFLAPECRRMTSRLGNSDGGGDGRRTVQAATHPSPARDMFALGMVLGWPYVTPPGVEGPPAAARPSSLGSLVTVAGEEAVRPSRLPPEDPMVTAAEMGASPPVTVVGGASPRVAAAGGVSPTVAAVGGASRPVAVVGGASRPVAVVGGTIPPVAVVGGASPPVAAAARAPPPVAAVTATTAAAAVLPPRVVCPAQASLGADRTGGGGSSHDEAVTTA</sequence>
<name>A0ACC3CBJ9_PYRYE</name>
<reference evidence="1" key="1">
    <citation type="submission" date="2019-11" db="EMBL/GenBank/DDBJ databases">
        <title>Nori genome reveals adaptations in red seaweeds to the harsh intertidal environment.</title>
        <authorList>
            <person name="Wang D."/>
            <person name="Mao Y."/>
        </authorList>
    </citation>
    <scope>NUCLEOTIDE SEQUENCE</scope>
    <source>
        <tissue evidence="1">Gametophyte</tissue>
    </source>
</reference>
<keyword evidence="2" id="KW-1185">Reference proteome</keyword>
<dbReference type="EMBL" id="CM020620">
    <property type="protein sequence ID" value="KAK1867631.1"/>
    <property type="molecule type" value="Genomic_DNA"/>
</dbReference>
<gene>
    <name evidence="1" type="ORF">I4F81_010136</name>
</gene>
<organism evidence="1 2">
    <name type="scientific">Pyropia yezoensis</name>
    <name type="common">Susabi-nori</name>
    <name type="synonym">Porphyra yezoensis</name>
    <dbReference type="NCBI Taxonomy" id="2788"/>
    <lineage>
        <taxon>Eukaryota</taxon>
        <taxon>Rhodophyta</taxon>
        <taxon>Bangiophyceae</taxon>
        <taxon>Bangiales</taxon>
        <taxon>Bangiaceae</taxon>
        <taxon>Pyropia</taxon>
    </lineage>
</organism>
<proteinExistence type="predicted"/>
<accession>A0ACC3CBJ9</accession>
<evidence type="ECO:0000313" key="2">
    <source>
        <dbReference type="Proteomes" id="UP000798662"/>
    </source>
</evidence>
<dbReference type="Proteomes" id="UP000798662">
    <property type="component" value="Chromosome 3"/>
</dbReference>
<protein>
    <submittedName>
        <fullName evidence="1">Uncharacterized protein</fullName>
    </submittedName>
</protein>
<comment type="caution">
    <text evidence="1">The sequence shown here is derived from an EMBL/GenBank/DDBJ whole genome shotgun (WGS) entry which is preliminary data.</text>
</comment>